<evidence type="ECO:0000313" key="3">
    <source>
        <dbReference type="Proteomes" id="UP000254764"/>
    </source>
</evidence>
<feature type="region of interest" description="Disordered" evidence="1">
    <location>
        <begin position="245"/>
        <end position="268"/>
    </location>
</feature>
<gene>
    <name evidence="2" type="ORF">RHIZ70_4208</name>
</gene>
<organism evidence="2 3">
    <name type="scientific">Ciceribacter selenitireducens ATCC BAA-1503</name>
    <dbReference type="NCBI Taxonomy" id="1336235"/>
    <lineage>
        <taxon>Bacteria</taxon>
        <taxon>Pseudomonadati</taxon>
        <taxon>Pseudomonadota</taxon>
        <taxon>Alphaproteobacteria</taxon>
        <taxon>Hyphomicrobiales</taxon>
        <taxon>Rhizobiaceae</taxon>
        <taxon>Ciceribacter</taxon>
    </lineage>
</organism>
<protein>
    <recommendedName>
        <fullName evidence="4">Lipoprotein</fullName>
    </recommendedName>
</protein>
<dbReference type="AlphaFoldDB" id="A0A376ALC0"/>
<proteinExistence type="predicted"/>
<accession>A0A376ALC0</accession>
<evidence type="ECO:0008006" key="4">
    <source>
        <dbReference type="Google" id="ProtNLM"/>
    </source>
</evidence>
<evidence type="ECO:0000313" key="2">
    <source>
        <dbReference type="EMBL" id="SSC68500.1"/>
    </source>
</evidence>
<reference evidence="3" key="1">
    <citation type="submission" date="2018-07" db="EMBL/GenBank/DDBJ databases">
        <authorList>
            <person name="Peiro R."/>
            <person name="Begona"/>
            <person name="Cbmso G."/>
            <person name="Lopez M."/>
            <person name="Gonzalez S."/>
        </authorList>
    </citation>
    <scope>NUCLEOTIDE SEQUENCE [LARGE SCALE GENOMIC DNA]</scope>
</reference>
<dbReference type="Proteomes" id="UP000254764">
    <property type="component" value="Unassembled WGS sequence"/>
</dbReference>
<dbReference type="EMBL" id="UEYP01000007">
    <property type="protein sequence ID" value="SSC68500.1"/>
    <property type="molecule type" value="Genomic_DNA"/>
</dbReference>
<keyword evidence="3" id="KW-1185">Reference proteome</keyword>
<evidence type="ECO:0000256" key="1">
    <source>
        <dbReference type="SAM" id="MobiDB-lite"/>
    </source>
</evidence>
<dbReference type="PROSITE" id="PS51257">
    <property type="entry name" value="PROKAR_LIPOPROTEIN"/>
    <property type="match status" value="1"/>
</dbReference>
<name>A0A376ALC0_9HYPH</name>
<sequence length="356" mass="37912">MMSDNRAWALIGKARGIAMLAVVAFVSSCSTADQFYGGLPPVLDAADVERAASHRKRILDALVRDAGYGDKTVDWYDVTVAGFNYVDDSCSQYFDRLFKLQRKRDAARSAISVIGQTTNAVLAVTGAAQLSMAVVAQAFGLSSSLTDIAAGTYLYQLPPAPTRQFVAKLAAAYRDGTARQRESIAASPVVAYSHIRGYLDLCLPAGIEAQLIEHIGAATATARANPHSSGVTVAVASIRSPEVARALQEPAGSSAPLPSSPRPKPTSPYVIDGEVVGRIQSTLCLTPDRKLGPETRAAIKEFFRGRGEERPDLDATGLTEKDVRLLDKVAELARGRTCAARGVKTAFEVGNLSRDE</sequence>